<keyword evidence="2" id="KW-1185">Reference proteome</keyword>
<proteinExistence type="predicted"/>
<name>A0A1I7TY30_9PELO</name>
<sequence>MFSFEMQVNVLARVICTGNDEIITESINAFKQLLVPDNYTSLLDNANLPFLVEAYGNNNETAKNFIKDHRALKAVQMASEAPFIAKEFYDGTMRASAEGSLPDHIVQLLTIMIHMTDSNYIRTGLQLLRDLRFKLKDLEVLMARLQKLRQVYPEAHSLIQKIEAMQLEMDEQMESDEDEEEEQHLSNPNATFQSNQPTIVFEEEKADLDEQQLKYKYAKCEVYLNVLSNLIKTGDSFKIALGVKMALTVLIPIAAYRKYEITSLIMNHASECKEADELWEQIDQYDKVLSATEDMNTFNFLMEDIENHSTITEPIMDILVGYLSSKNQYQLERVFQLLTDKAVPLELFQQHRIKQFLLEYLNKPAEVWILLFKIYKMEEAEEV</sequence>
<dbReference type="WBParaSite" id="Csp11.Scaffold629.g12946.t1">
    <property type="protein sequence ID" value="Csp11.Scaffold629.g12946.t1"/>
    <property type="gene ID" value="Csp11.Scaffold629.g12946"/>
</dbReference>
<feature type="compositionally biased region" description="Acidic residues" evidence="1">
    <location>
        <begin position="170"/>
        <end position="182"/>
    </location>
</feature>
<dbReference type="Proteomes" id="UP000095282">
    <property type="component" value="Unplaced"/>
</dbReference>
<evidence type="ECO:0000313" key="3">
    <source>
        <dbReference type="WBParaSite" id="Csp11.Scaffold629.g12946.t1"/>
    </source>
</evidence>
<organism evidence="2 3">
    <name type="scientific">Caenorhabditis tropicalis</name>
    <dbReference type="NCBI Taxonomy" id="1561998"/>
    <lineage>
        <taxon>Eukaryota</taxon>
        <taxon>Metazoa</taxon>
        <taxon>Ecdysozoa</taxon>
        <taxon>Nematoda</taxon>
        <taxon>Chromadorea</taxon>
        <taxon>Rhabditida</taxon>
        <taxon>Rhabditina</taxon>
        <taxon>Rhabditomorpha</taxon>
        <taxon>Rhabditoidea</taxon>
        <taxon>Rhabditidae</taxon>
        <taxon>Peloderinae</taxon>
        <taxon>Caenorhabditis</taxon>
    </lineage>
</organism>
<accession>A0A1I7TY30</accession>
<dbReference type="Pfam" id="PF07149">
    <property type="entry name" value="Pes-10"/>
    <property type="match status" value="1"/>
</dbReference>
<reference evidence="3" key="1">
    <citation type="submission" date="2016-11" db="UniProtKB">
        <authorList>
            <consortium name="WormBaseParasite"/>
        </authorList>
    </citation>
    <scope>IDENTIFICATION</scope>
</reference>
<dbReference type="InterPro" id="IPR009819">
    <property type="entry name" value="Pes-10"/>
</dbReference>
<dbReference type="eggNOG" id="ENOG502TIXV">
    <property type="taxonomic scope" value="Eukaryota"/>
</dbReference>
<protein>
    <submittedName>
        <fullName evidence="3">Rod_C domain-containing protein</fullName>
    </submittedName>
</protein>
<evidence type="ECO:0000256" key="1">
    <source>
        <dbReference type="SAM" id="MobiDB-lite"/>
    </source>
</evidence>
<feature type="region of interest" description="Disordered" evidence="1">
    <location>
        <begin position="170"/>
        <end position="192"/>
    </location>
</feature>
<dbReference type="AlphaFoldDB" id="A0A1I7TY30"/>
<evidence type="ECO:0000313" key="2">
    <source>
        <dbReference type="Proteomes" id="UP000095282"/>
    </source>
</evidence>